<evidence type="ECO:0000313" key="1">
    <source>
        <dbReference type="EMBL" id="KAK5975785.1"/>
    </source>
</evidence>
<accession>A0AAN8FF00</accession>
<reference evidence="1 2" key="1">
    <citation type="submission" date="2019-10" db="EMBL/GenBank/DDBJ databases">
        <title>Assembly and Annotation for the nematode Trichostrongylus colubriformis.</title>
        <authorList>
            <person name="Martin J."/>
        </authorList>
    </citation>
    <scope>NUCLEOTIDE SEQUENCE [LARGE SCALE GENOMIC DNA]</scope>
    <source>
        <strain evidence="1">G859</strain>
        <tissue evidence="1">Whole worm</tissue>
    </source>
</reference>
<dbReference type="Proteomes" id="UP001331761">
    <property type="component" value="Unassembled WGS sequence"/>
</dbReference>
<dbReference type="EMBL" id="WIXE01012619">
    <property type="protein sequence ID" value="KAK5975785.1"/>
    <property type="molecule type" value="Genomic_DNA"/>
</dbReference>
<evidence type="ECO:0000313" key="2">
    <source>
        <dbReference type="Proteomes" id="UP001331761"/>
    </source>
</evidence>
<dbReference type="InterPro" id="IPR009030">
    <property type="entry name" value="Growth_fac_rcpt_cys_sf"/>
</dbReference>
<name>A0AAN8FF00_TRICO</name>
<comment type="caution">
    <text evidence="1">The sequence shown here is derived from an EMBL/GenBank/DDBJ whole genome shotgun (WGS) entry which is preliminary data.</text>
</comment>
<dbReference type="AlphaFoldDB" id="A0AAN8FF00"/>
<keyword evidence="2" id="KW-1185">Reference proteome</keyword>
<dbReference type="SUPFAM" id="SSF57184">
    <property type="entry name" value="Growth factor receptor domain"/>
    <property type="match status" value="1"/>
</dbReference>
<gene>
    <name evidence="1" type="ORF">GCK32_012245</name>
</gene>
<sequence>VLILREASSLSCPPCPTGQQCDTNTGICRQFRQAYTSPIQIPCGQCPAGTMCDSNTGVCRTFRFPGNYDQIPTSLCVGVTCPAGYLCDHNTGTCRKFRVPVALAFHDYKIKEGHRRIRRQAEICAAVPCPPGTQCDTNTGICRPFRPTPPPSINQCQGCPPGTQCDTNTGICRPFRLPPGPAASDPCAGVLCPLGTQCDSNSGVCRPFRPTPSPFNKCQGVICPQGTECDSNTGVLRGSWLVSLRDGERTGNVRSRLAVCDAPRLPAARLLRRLDWCDFIGRRVREAELAGAGLGSDNGLPDVSRLVMGKSLARSWSLLYFLGGTEIDEGESMNDIGLMVFAPVSLEDLAPGDVNVSGTAVSSTVAPGEEQDVTVSYGKSIE</sequence>
<protein>
    <submittedName>
        <fullName evidence="1">Uncharacterized protein</fullName>
    </submittedName>
</protein>
<proteinExistence type="predicted"/>
<feature type="non-terminal residue" evidence="1">
    <location>
        <position position="1"/>
    </location>
</feature>
<organism evidence="1 2">
    <name type="scientific">Trichostrongylus colubriformis</name>
    <name type="common">Black scour worm</name>
    <dbReference type="NCBI Taxonomy" id="6319"/>
    <lineage>
        <taxon>Eukaryota</taxon>
        <taxon>Metazoa</taxon>
        <taxon>Ecdysozoa</taxon>
        <taxon>Nematoda</taxon>
        <taxon>Chromadorea</taxon>
        <taxon>Rhabditida</taxon>
        <taxon>Rhabditina</taxon>
        <taxon>Rhabditomorpha</taxon>
        <taxon>Strongyloidea</taxon>
        <taxon>Trichostrongylidae</taxon>
        <taxon>Trichostrongylus</taxon>
    </lineage>
</organism>